<evidence type="ECO:0000256" key="1">
    <source>
        <dbReference type="ARBA" id="ARBA00001974"/>
    </source>
</evidence>
<comment type="cofactor">
    <cofactor evidence="1">
        <name>FAD</name>
        <dbReference type="ChEBI" id="CHEBI:57692"/>
    </cofactor>
</comment>
<evidence type="ECO:0000256" key="3">
    <source>
        <dbReference type="ARBA" id="ARBA00005349"/>
    </source>
</evidence>
<dbReference type="EMBL" id="AJXT01000045">
    <property type="protein sequence ID" value="EIL91219.1"/>
    <property type="molecule type" value="Genomic_DNA"/>
</dbReference>
<keyword evidence="10" id="KW-1185">Reference proteome</keyword>
<gene>
    <name evidence="9" type="ORF">UU7_14243</name>
</gene>
<dbReference type="AlphaFoldDB" id="I4VVH8"/>
<name>I4VVH8_9GAMM</name>
<dbReference type="InterPro" id="IPR002938">
    <property type="entry name" value="FAD-bd"/>
</dbReference>
<dbReference type="PANTHER" id="PTHR43876">
    <property type="entry name" value="UBIQUINONE BIOSYNTHESIS MONOOXYGENASE COQ6, MITOCHONDRIAL"/>
    <property type="match status" value="1"/>
</dbReference>
<comment type="caution">
    <text evidence="9">The sequence shown here is derived from an EMBL/GenBank/DDBJ whole genome shotgun (WGS) entry which is preliminary data.</text>
</comment>
<dbReference type="UniPathway" id="UPA00232"/>
<dbReference type="PRINTS" id="PR00420">
    <property type="entry name" value="RNGMNOXGNASE"/>
</dbReference>
<evidence type="ECO:0000313" key="10">
    <source>
        <dbReference type="Proteomes" id="UP000003226"/>
    </source>
</evidence>
<reference evidence="9 10" key="1">
    <citation type="journal article" date="2012" name="J. Bacteriol.">
        <title>Genome sequences for six rhodanobacter strains, isolated from soils and the terrestrial subsurface, with variable denitrification capabilities.</title>
        <authorList>
            <person name="Kostka J.E."/>
            <person name="Green S.J."/>
            <person name="Rishishwar L."/>
            <person name="Prakash O."/>
            <person name="Katz L.S."/>
            <person name="Marino-Ramirez L."/>
            <person name="Jordan I.K."/>
            <person name="Munk C."/>
            <person name="Ivanova N."/>
            <person name="Mikhailova N."/>
            <person name="Watson D.B."/>
            <person name="Brown S.D."/>
            <person name="Palumbo A.V."/>
            <person name="Brooks S.C."/>
        </authorList>
    </citation>
    <scope>NUCLEOTIDE SEQUENCE [LARGE SCALE GENOMIC DNA]</scope>
    <source>
        <strain evidence="9 10">B39</strain>
    </source>
</reference>
<keyword evidence="7" id="KW-0503">Monooxygenase</keyword>
<dbReference type="InterPro" id="IPR036188">
    <property type="entry name" value="FAD/NAD-bd_sf"/>
</dbReference>
<dbReference type="Pfam" id="PF01494">
    <property type="entry name" value="FAD_binding_3"/>
    <property type="match status" value="1"/>
</dbReference>
<dbReference type="GO" id="GO:0008681">
    <property type="term" value="F:2-octaprenyl-6-methoxyphenol hydroxylase activity"/>
    <property type="evidence" value="ECO:0007669"/>
    <property type="project" value="TreeGrafter"/>
</dbReference>
<comment type="similarity">
    <text evidence="3">Belongs to the UbiH/COQ6 family.</text>
</comment>
<evidence type="ECO:0000256" key="7">
    <source>
        <dbReference type="ARBA" id="ARBA00023033"/>
    </source>
</evidence>
<evidence type="ECO:0000256" key="5">
    <source>
        <dbReference type="ARBA" id="ARBA00022827"/>
    </source>
</evidence>
<dbReference type="SUPFAM" id="SSF51905">
    <property type="entry name" value="FAD/NAD(P)-binding domain"/>
    <property type="match status" value="1"/>
</dbReference>
<evidence type="ECO:0000256" key="6">
    <source>
        <dbReference type="ARBA" id="ARBA00023002"/>
    </source>
</evidence>
<organism evidence="9 10">
    <name type="scientific">Rhodanobacter spathiphylli B39</name>
    <dbReference type="NCBI Taxonomy" id="1163407"/>
    <lineage>
        <taxon>Bacteria</taxon>
        <taxon>Pseudomonadati</taxon>
        <taxon>Pseudomonadota</taxon>
        <taxon>Gammaproteobacteria</taxon>
        <taxon>Lysobacterales</taxon>
        <taxon>Rhodanobacteraceae</taxon>
        <taxon>Rhodanobacter</taxon>
    </lineage>
</organism>
<comment type="pathway">
    <text evidence="2">Cofactor biosynthesis; ubiquinone biosynthesis.</text>
</comment>
<keyword evidence="6" id="KW-0560">Oxidoreductase</keyword>
<dbReference type="GO" id="GO:0071949">
    <property type="term" value="F:FAD binding"/>
    <property type="evidence" value="ECO:0007669"/>
    <property type="project" value="InterPro"/>
</dbReference>
<feature type="domain" description="FAD-binding" evidence="8">
    <location>
        <begin position="28"/>
        <end position="361"/>
    </location>
</feature>
<protein>
    <submittedName>
        <fullName evidence="9">2-octaprenyl-6-methoxyphenyl hydroxylase</fullName>
    </submittedName>
</protein>
<dbReference type="Gene3D" id="3.50.50.60">
    <property type="entry name" value="FAD/NAD(P)-binding domain"/>
    <property type="match status" value="2"/>
</dbReference>
<evidence type="ECO:0000313" key="9">
    <source>
        <dbReference type="EMBL" id="EIL91219.1"/>
    </source>
</evidence>
<sequence>MQCNTGGASAYHRRMNVSESPASGGSGVLIVGGGLVGASLAIALDAAGVAATLVETAAPRADAQPSYDERNLALARATVNGLDAIGVWRHAAARATPIRHIRVSRAGEFGSARIDADKQGVDALGWTLPARELGAALLRRLDECTRLTRLAPATLSALEPLADGWRARIDTADGPRGIDTPLLVGADGTHSFVRDRLGIEAGHHDYRQSLFVCTVTPERAHANRAFERFSDDGPIALLPLAERRCGLVLTVSADEADAVAALDDIGFLDLAQRRFGWRLGRLTRPGKRHPYAIHRVAATQLVAPHAVLVGNAAQTVHPIGAQGFNLGLRDALTLAELVTAATDPGDPALLAAYAARRAPDREGTMAMSHGLVRLACLEQPLLAPLRSLALLACDRLPPLQRALARRGMGFRGEPPRAVLERLP</sequence>
<evidence type="ECO:0000256" key="2">
    <source>
        <dbReference type="ARBA" id="ARBA00004749"/>
    </source>
</evidence>
<dbReference type="NCBIfam" id="NF004356">
    <property type="entry name" value="PRK05732.1"/>
    <property type="match status" value="1"/>
</dbReference>
<dbReference type="PATRIC" id="fig|1163407.3.peg.2867"/>
<accession>I4VVH8</accession>
<evidence type="ECO:0000256" key="4">
    <source>
        <dbReference type="ARBA" id="ARBA00022630"/>
    </source>
</evidence>
<dbReference type="InterPro" id="IPR051205">
    <property type="entry name" value="UbiH/COQ6_monooxygenase"/>
</dbReference>
<keyword evidence="4" id="KW-0285">Flavoprotein</keyword>
<dbReference type="GO" id="GO:0006744">
    <property type="term" value="P:ubiquinone biosynthetic process"/>
    <property type="evidence" value="ECO:0007669"/>
    <property type="project" value="UniProtKB-UniPathway"/>
</dbReference>
<dbReference type="NCBIfam" id="TIGR01988">
    <property type="entry name" value="Ubi-OHases"/>
    <property type="match status" value="1"/>
</dbReference>
<dbReference type="InterPro" id="IPR010971">
    <property type="entry name" value="UbiH/COQ6"/>
</dbReference>
<dbReference type="STRING" id="1163407.UU7_14243"/>
<dbReference type="eggNOG" id="COG0654">
    <property type="taxonomic scope" value="Bacteria"/>
</dbReference>
<keyword evidence="5" id="KW-0274">FAD</keyword>
<proteinExistence type="inferred from homology"/>
<evidence type="ECO:0000259" key="8">
    <source>
        <dbReference type="Pfam" id="PF01494"/>
    </source>
</evidence>
<dbReference type="Proteomes" id="UP000003226">
    <property type="component" value="Unassembled WGS sequence"/>
</dbReference>
<dbReference type="PANTHER" id="PTHR43876:SF8">
    <property type="entry name" value="2-OCTAPRENYL-6-METHOXYPHENOL HYDROXYLASE"/>
    <property type="match status" value="1"/>
</dbReference>